<dbReference type="Gene3D" id="3.40.50.150">
    <property type="entry name" value="Vaccinia Virus protein VP39"/>
    <property type="match status" value="1"/>
</dbReference>
<feature type="compositionally biased region" description="Basic and acidic residues" evidence="2">
    <location>
        <begin position="645"/>
        <end position="657"/>
    </location>
</feature>
<accession>A0AAD9NEW7</accession>
<proteinExistence type="inferred from homology"/>
<dbReference type="GO" id="GO:0004719">
    <property type="term" value="F:protein-L-isoaspartate (D-aspartate) O-methyltransferase activity"/>
    <property type="evidence" value="ECO:0007669"/>
    <property type="project" value="InterPro"/>
</dbReference>
<dbReference type="InterPro" id="IPR029063">
    <property type="entry name" value="SAM-dependent_MTases_sf"/>
</dbReference>
<keyword evidence="4" id="KW-1185">Reference proteome</keyword>
<feature type="compositionally biased region" description="Basic and acidic residues" evidence="2">
    <location>
        <begin position="310"/>
        <end position="332"/>
    </location>
</feature>
<dbReference type="SUPFAM" id="SSF53335">
    <property type="entry name" value="S-adenosyl-L-methionine-dependent methyltransferases"/>
    <property type="match status" value="1"/>
</dbReference>
<feature type="compositionally biased region" description="Basic and acidic residues" evidence="2">
    <location>
        <begin position="395"/>
        <end position="410"/>
    </location>
</feature>
<evidence type="ECO:0000313" key="3">
    <source>
        <dbReference type="EMBL" id="KAK2167485.1"/>
    </source>
</evidence>
<dbReference type="CDD" id="cd02440">
    <property type="entry name" value="AdoMet_MTases"/>
    <property type="match status" value="1"/>
</dbReference>
<dbReference type="Proteomes" id="UP001208570">
    <property type="component" value="Unassembled WGS sequence"/>
</dbReference>
<name>A0AAD9NEW7_9ANNE</name>
<organism evidence="3 4">
    <name type="scientific">Paralvinella palmiformis</name>
    <dbReference type="NCBI Taxonomy" id="53620"/>
    <lineage>
        <taxon>Eukaryota</taxon>
        <taxon>Metazoa</taxon>
        <taxon>Spiralia</taxon>
        <taxon>Lophotrochozoa</taxon>
        <taxon>Annelida</taxon>
        <taxon>Polychaeta</taxon>
        <taxon>Sedentaria</taxon>
        <taxon>Canalipalpata</taxon>
        <taxon>Terebellida</taxon>
        <taxon>Terebelliformia</taxon>
        <taxon>Alvinellidae</taxon>
        <taxon>Paralvinella</taxon>
    </lineage>
</organism>
<feature type="region of interest" description="Disordered" evidence="2">
    <location>
        <begin position="623"/>
        <end position="660"/>
    </location>
</feature>
<gene>
    <name evidence="3" type="ORF">LSH36_27g07026</name>
</gene>
<dbReference type="AlphaFoldDB" id="A0AAD9NEW7"/>
<reference evidence="3" key="1">
    <citation type="journal article" date="2023" name="Mol. Biol. Evol.">
        <title>Third-Generation Sequencing Reveals the Adaptive Role of the Epigenome in Three Deep-Sea Polychaetes.</title>
        <authorList>
            <person name="Perez M."/>
            <person name="Aroh O."/>
            <person name="Sun Y."/>
            <person name="Lan Y."/>
            <person name="Juniper S.K."/>
            <person name="Young C.R."/>
            <person name="Angers B."/>
            <person name="Qian P.Y."/>
        </authorList>
    </citation>
    <scope>NUCLEOTIDE SEQUENCE</scope>
    <source>
        <strain evidence="3">P08H-3</strain>
    </source>
</reference>
<dbReference type="PANTHER" id="PTHR11579">
    <property type="entry name" value="PROTEIN-L-ISOASPARTATE O-METHYLTRANSFERASE"/>
    <property type="match status" value="1"/>
</dbReference>
<feature type="region of interest" description="Disordered" evidence="2">
    <location>
        <begin position="536"/>
        <end position="559"/>
    </location>
</feature>
<evidence type="ECO:0000256" key="1">
    <source>
        <dbReference type="ARBA" id="ARBA00005369"/>
    </source>
</evidence>
<protein>
    <recommendedName>
        <fullName evidence="5">Protein-L-isoaspartate O-methyltransferase domain-containing protein 1</fullName>
    </recommendedName>
</protein>
<dbReference type="InterPro" id="IPR000682">
    <property type="entry name" value="PCMT"/>
</dbReference>
<feature type="region of interest" description="Disordered" evidence="2">
    <location>
        <begin position="292"/>
        <end position="335"/>
    </location>
</feature>
<feature type="compositionally biased region" description="Acidic residues" evidence="2">
    <location>
        <begin position="363"/>
        <end position="394"/>
    </location>
</feature>
<evidence type="ECO:0000256" key="2">
    <source>
        <dbReference type="SAM" id="MobiDB-lite"/>
    </source>
</evidence>
<dbReference type="Pfam" id="PF01135">
    <property type="entry name" value="PCMT"/>
    <property type="match status" value="1"/>
</dbReference>
<evidence type="ECO:0008006" key="5">
    <source>
        <dbReference type="Google" id="ProtNLM"/>
    </source>
</evidence>
<comment type="caution">
    <text evidence="3">The sequence shown here is derived from an EMBL/GenBank/DDBJ whole genome shotgun (WGS) entry which is preliminary data.</text>
</comment>
<feature type="region of interest" description="Disordered" evidence="2">
    <location>
        <begin position="362"/>
        <end position="429"/>
    </location>
</feature>
<dbReference type="EMBL" id="JAODUP010000027">
    <property type="protein sequence ID" value="KAK2167485.1"/>
    <property type="molecule type" value="Genomic_DNA"/>
</dbReference>
<comment type="similarity">
    <text evidence="1">Belongs to the methyltransferase superfamily. L-isoaspartyl/D-aspartyl protein methyltransferase family.</text>
</comment>
<dbReference type="PANTHER" id="PTHR11579:SF9">
    <property type="entry name" value="PROTEIN-L-ISOASPARTATE O-METHYLTRANSFERASE"/>
    <property type="match status" value="1"/>
</dbReference>
<dbReference type="GO" id="GO:0005737">
    <property type="term" value="C:cytoplasm"/>
    <property type="evidence" value="ECO:0007669"/>
    <property type="project" value="TreeGrafter"/>
</dbReference>
<sequence length="694" mass="77265">MGGAVSAGQTNDELIDNLVEAEYIKSSDVEKVFRAVDRGDYYLPEHKDSAYKDLAWKNGNIHLSAPCIYAEVMESLQLKPGLSFLNLGSGTGYLSTLAGMMIGPYGRNHGVEYHADVIQYAKERLEHFKKNADSFDEFEFCEPTFTEGNCLLLNSGYGLYDRVYCGASCPPEHENYMKNLIKVGGILVMPVEDHLLQVVRKDETTWEKKSVLPVSFASLIVPNGDKEVGGVDLPDVSVMTLQEICRIEVRRILHENICKEHPEIVKPEKPIKPPKQTKATRRRRINIAPMGMGMVLLGNLPDTDSEEEGADHSEDSSRDSDASHDVSGLERGDDPEEYIIQQMLAMQRRFLVMSRREHLEQLQEQDDDEDGGAEGNQEDEEDQGISEPMDDAEEEQKGENNSRVAAERTDQCSSDNAAGSEEDKINSISDMFGERQMFREYRRTDIVTSVDDKLELSEATIDDQDTDVIMTNTVSHAIPISQSNSERCRYSSTTSISTSFTSGIGTCSSIEESADLDGITPELGTHVEEVDTKDDFSFQEDLSPSPPETNNGARDKSAAGLEENAIKAYVATIKKQDYTRDDSSDCYVDCSQRSNGVTSSHAMTETVSKTPPKIAIGNESMVATSGENESHKKGSDSDGDVNDIDMERSEAKEEPKKQLSVTEQVSTFRQCLREKVEKLPIPLALKQYILFYRM</sequence>
<evidence type="ECO:0000313" key="4">
    <source>
        <dbReference type="Proteomes" id="UP001208570"/>
    </source>
</evidence>